<evidence type="ECO:0000256" key="1">
    <source>
        <dbReference type="ARBA" id="ARBA00001965"/>
    </source>
</evidence>
<dbReference type="InterPro" id="IPR012347">
    <property type="entry name" value="Ferritin-like"/>
</dbReference>
<dbReference type="InterPro" id="IPR009040">
    <property type="entry name" value="Ferritin-like_diiron"/>
</dbReference>
<dbReference type="AlphaFoldDB" id="A0A8D4UTY3"/>
<dbReference type="InterPro" id="IPR003251">
    <property type="entry name" value="Rr_diiron-bd_dom"/>
</dbReference>
<dbReference type="Pfam" id="PF02915">
    <property type="entry name" value="Rubrerythrin"/>
    <property type="match status" value="1"/>
</dbReference>
<dbReference type="GO" id="GO:0016491">
    <property type="term" value="F:oxidoreductase activity"/>
    <property type="evidence" value="ECO:0007669"/>
    <property type="project" value="InterPro"/>
</dbReference>
<keyword evidence="4" id="KW-1185">Reference proteome</keyword>
<evidence type="ECO:0000259" key="2">
    <source>
        <dbReference type="PROSITE" id="PS50905"/>
    </source>
</evidence>
<dbReference type="Gene3D" id="1.20.1260.10">
    <property type="match status" value="1"/>
</dbReference>
<dbReference type="InterPro" id="IPR052364">
    <property type="entry name" value="Rubrerythrin"/>
</dbReference>
<dbReference type="KEGG" id="dho:Dia5BBH33_07040"/>
<evidence type="ECO:0000313" key="3">
    <source>
        <dbReference type="EMBL" id="BBK24769.1"/>
    </source>
</evidence>
<dbReference type="PROSITE" id="PS50905">
    <property type="entry name" value="FERRITIN_LIKE"/>
    <property type="match status" value="1"/>
</dbReference>
<dbReference type="EMBL" id="AP019697">
    <property type="protein sequence ID" value="BBK24769.1"/>
    <property type="molecule type" value="Genomic_DNA"/>
</dbReference>
<accession>A0A8D4UTY3</accession>
<dbReference type="SUPFAM" id="SSF47240">
    <property type="entry name" value="Ferritin-like"/>
    <property type="match status" value="1"/>
</dbReference>
<dbReference type="PANTHER" id="PTHR43865:SF1">
    <property type="entry name" value="RUBRERYTHRIN-RELATED"/>
    <property type="match status" value="1"/>
</dbReference>
<protein>
    <recommendedName>
        <fullName evidence="2">Ferritin-like diiron domain-containing protein</fullName>
    </recommendedName>
</protein>
<sequence>MNREKIAKEMVRLKGTETEKNLRAAYAGESQAHVKYNLFANKAEKDPDCSRQISDLFRETANNERAHAKI</sequence>
<dbReference type="InterPro" id="IPR009078">
    <property type="entry name" value="Ferritin-like_SF"/>
</dbReference>
<comment type="cofactor">
    <cofactor evidence="1">
        <name>Fe(3+)</name>
        <dbReference type="ChEBI" id="CHEBI:29034"/>
    </cofactor>
</comment>
<gene>
    <name evidence="3" type="ORF">Dia5BBH33_07040</name>
</gene>
<name>A0A8D4UTY3_9FIRM</name>
<dbReference type="Proteomes" id="UP000320585">
    <property type="component" value="Chromosome"/>
</dbReference>
<proteinExistence type="predicted"/>
<dbReference type="GO" id="GO:0046872">
    <property type="term" value="F:metal ion binding"/>
    <property type="evidence" value="ECO:0007669"/>
    <property type="project" value="InterPro"/>
</dbReference>
<reference evidence="4" key="1">
    <citation type="submission" date="2019-05" db="EMBL/GenBank/DDBJ databases">
        <title>Complete genome sequencing of Dialister sp. strain 5BBH33.</title>
        <authorList>
            <person name="Sakamoto M."/>
            <person name="Murakami T."/>
            <person name="Mori H."/>
        </authorList>
    </citation>
    <scope>NUCLEOTIDE SEQUENCE [LARGE SCALE GENOMIC DNA]</scope>
    <source>
        <strain evidence="4">5BBH33</strain>
    </source>
</reference>
<organism evidence="3 4">
    <name type="scientific">Dialister hominis</name>
    <dbReference type="NCBI Taxonomy" id="2582419"/>
    <lineage>
        <taxon>Bacteria</taxon>
        <taxon>Bacillati</taxon>
        <taxon>Bacillota</taxon>
        <taxon>Negativicutes</taxon>
        <taxon>Veillonellales</taxon>
        <taxon>Veillonellaceae</taxon>
        <taxon>Dialister</taxon>
    </lineage>
</organism>
<dbReference type="PANTHER" id="PTHR43865">
    <property type="entry name" value="RUBRERYTHRIN-RELATED"/>
    <property type="match status" value="1"/>
</dbReference>
<feature type="domain" description="Ferritin-like diiron" evidence="2">
    <location>
        <begin position="12"/>
        <end position="70"/>
    </location>
</feature>
<evidence type="ECO:0000313" key="4">
    <source>
        <dbReference type="Proteomes" id="UP000320585"/>
    </source>
</evidence>